<protein>
    <recommendedName>
        <fullName evidence="2">DUF4216 domain-containing protein</fullName>
    </recommendedName>
</protein>
<feature type="domain" description="DUF4216" evidence="2">
    <location>
        <begin position="4"/>
        <end position="70"/>
    </location>
</feature>
<gene>
    <name evidence="3" type="ORF">CB5_LOCUS27213</name>
</gene>
<accession>A0A6V7QLD0</accession>
<reference evidence="3" key="1">
    <citation type="submission" date="2020-07" db="EMBL/GenBank/DDBJ databases">
        <authorList>
            <person name="Lin J."/>
        </authorList>
    </citation>
    <scope>NUCLEOTIDE SEQUENCE</scope>
</reference>
<organism evidence="3">
    <name type="scientific">Ananas comosus var. bracteatus</name>
    <name type="common">red pineapple</name>
    <dbReference type="NCBI Taxonomy" id="296719"/>
    <lineage>
        <taxon>Eukaryota</taxon>
        <taxon>Viridiplantae</taxon>
        <taxon>Streptophyta</taxon>
        <taxon>Embryophyta</taxon>
        <taxon>Tracheophyta</taxon>
        <taxon>Spermatophyta</taxon>
        <taxon>Magnoliopsida</taxon>
        <taxon>Liliopsida</taxon>
        <taxon>Poales</taxon>
        <taxon>Bromeliaceae</taxon>
        <taxon>Bromelioideae</taxon>
        <taxon>Ananas</taxon>
    </lineage>
</organism>
<evidence type="ECO:0000256" key="1">
    <source>
        <dbReference type="SAM" id="MobiDB-lite"/>
    </source>
</evidence>
<dbReference type="PANTHER" id="PTHR33144">
    <property type="entry name" value="OS10G0409366 PROTEIN-RELATED"/>
    <property type="match status" value="1"/>
</dbReference>
<feature type="region of interest" description="Disordered" evidence="1">
    <location>
        <begin position="272"/>
        <end position="301"/>
    </location>
</feature>
<proteinExistence type="predicted"/>
<dbReference type="PANTHER" id="PTHR33144:SF50">
    <property type="entry name" value="OS03G0714750 PROTEIN"/>
    <property type="match status" value="1"/>
</dbReference>
<feature type="compositionally biased region" description="Polar residues" evidence="1">
    <location>
        <begin position="272"/>
        <end position="296"/>
    </location>
</feature>
<sequence length="611" mass="71416">MGDHQVVLFKCDWWDVDTPNRGIKTDEYGFIMLNFSRTLRYGKSDPFVLACHSEQVYYVRDIRRSNWHTVIRAEPRDFYNMPREEMNDKENEEDLVLANEPFQQIQSSSYYDNSNTMHEAIDEMNDIMWKRNDLQGLTIDLNEYLKYKRVDKNYASNSNFERDEDDQINRDDDDDDDDVGGSDDDDDNDIVSNIMTSRTKGVRKNKGTSLQANLEPKQTPGEGSRDANFICSMQSTMASRIKERRKTIVNAPVQTQHIVNDSHINMEPIQIQSDTNHPPEFSTTQDTGQSSASSCTNRKKARGESRNLKLLIDFPKGGVQVEFKNGKPIGDSAQYLITEMGVVLKNPYNAPLNVKCWDDIDDKKKDKIWMILKEKFILLESNKEHVMDMLRDRYRQRKYKMKAKYYNPKATYQQNIRNKPHSIPEDQWKWLVEYFGSEKFQEMSSRNMANRSLQTMAHTTGSKSYERLREDKGKGLSDKDFFELTHRKKNGDWVDTPSRQIMEQYEKEINDRQAEDASTDIDENEIFTKIVGQKRRGHIRGKLQRAQEIQAMRAQIEAEVEAKWEAKMKEITDKQRDMEIMMTNILKHLDGTTSSQPVDNEMQSSTIYHST</sequence>
<dbReference type="InterPro" id="IPR004252">
    <property type="entry name" value="Probable_transposase_24"/>
</dbReference>
<name>A0A6V7QLD0_ANACO</name>
<dbReference type="InterPro" id="IPR025312">
    <property type="entry name" value="DUF4216"/>
</dbReference>
<feature type="region of interest" description="Disordered" evidence="1">
    <location>
        <begin position="156"/>
        <end position="227"/>
    </location>
</feature>
<evidence type="ECO:0000313" key="3">
    <source>
        <dbReference type="EMBL" id="CAD1844002.1"/>
    </source>
</evidence>
<dbReference type="Pfam" id="PF13952">
    <property type="entry name" value="DUF4216"/>
    <property type="match status" value="1"/>
</dbReference>
<feature type="compositionally biased region" description="Acidic residues" evidence="1">
    <location>
        <begin position="162"/>
        <end position="189"/>
    </location>
</feature>
<feature type="region of interest" description="Disordered" evidence="1">
    <location>
        <begin position="591"/>
        <end position="611"/>
    </location>
</feature>
<dbReference type="AlphaFoldDB" id="A0A6V7QLD0"/>
<dbReference type="EMBL" id="LR862137">
    <property type="protein sequence ID" value="CAD1844002.1"/>
    <property type="molecule type" value="Genomic_DNA"/>
</dbReference>
<dbReference type="Pfam" id="PF03004">
    <property type="entry name" value="Transposase_24"/>
    <property type="match status" value="1"/>
</dbReference>
<evidence type="ECO:0000259" key="2">
    <source>
        <dbReference type="Pfam" id="PF13952"/>
    </source>
</evidence>